<protein>
    <submittedName>
        <fullName evidence="1">Uncharacterized protein</fullName>
    </submittedName>
</protein>
<name>A0ABQ4Y8K9_9ASTR</name>
<dbReference type="PANTHER" id="PTHR47481:SF41">
    <property type="entry name" value="COPIA-LIKE POLYPROTEIN_RETROTRANSPOSON"/>
    <property type="match status" value="1"/>
</dbReference>
<gene>
    <name evidence="1" type="ORF">Tco_0706282</name>
</gene>
<evidence type="ECO:0000313" key="2">
    <source>
        <dbReference type="Proteomes" id="UP001151760"/>
    </source>
</evidence>
<keyword evidence="2" id="KW-1185">Reference proteome</keyword>
<reference evidence="1" key="2">
    <citation type="submission" date="2022-01" db="EMBL/GenBank/DDBJ databases">
        <authorList>
            <person name="Yamashiro T."/>
            <person name="Shiraishi A."/>
            <person name="Satake H."/>
            <person name="Nakayama K."/>
        </authorList>
    </citation>
    <scope>NUCLEOTIDE SEQUENCE</scope>
</reference>
<organism evidence="1 2">
    <name type="scientific">Tanacetum coccineum</name>
    <dbReference type="NCBI Taxonomy" id="301880"/>
    <lineage>
        <taxon>Eukaryota</taxon>
        <taxon>Viridiplantae</taxon>
        <taxon>Streptophyta</taxon>
        <taxon>Embryophyta</taxon>
        <taxon>Tracheophyta</taxon>
        <taxon>Spermatophyta</taxon>
        <taxon>Magnoliopsida</taxon>
        <taxon>eudicotyledons</taxon>
        <taxon>Gunneridae</taxon>
        <taxon>Pentapetalae</taxon>
        <taxon>asterids</taxon>
        <taxon>campanulids</taxon>
        <taxon>Asterales</taxon>
        <taxon>Asteraceae</taxon>
        <taxon>Asteroideae</taxon>
        <taxon>Anthemideae</taxon>
        <taxon>Anthemidinae</taxon>
        <taxon>Tanacetum</taxon>
    </lineage>
</organism>
<dbReference type="EMBL" id="BQNB010010154">
    <property type="protein sequence ID" value="GJS73441.1"/>
    <property type="molecule type" value="Genomic_DNA"/>
</dbReference>
<dbReference type="Proteomes" id="UP001151760">
    <property type="component" value="Unassembled WGS sequence"/>
</dbReference>
<accession>A0ABQ4Y8K9</accession>
<proteinExistence type="predicted"/>
<comment type="caution">
    <text evidence="1">The sequence shown here is derived from an EMBL/GenBank/DDBJ whole genome shotgun (WGS) entry which is preliminary data.</text>
</comment>
<evidence type="ECO:0000313" key="1">
    <source>
        <dbReference type="EMBL" id="GJS73441.1"/>
    </source>
</evidence>
<reference evidence="1" key="1">
    <citation type="journal article" date="2022" name="Int. J. Mol. Sci.">
        <title>Draft Genome of Tanacetum Coccineum: Genomic Comparison of Closely Related Tanacetum-Family Plants.</title>
        <authorList>
            <person name="Yamashiro T."/>
            <person name="Shiraishi A."/>
            <person name="Nakayama K."/>
            <person name="Satake H."/>
        </authorList>
    </citation>
    <scope>NUCLEOTIDE SEQUENCE</scope>
</reference>
<dbReference type="PANTHER" id="PTHR47481">
    <property type="match status" value="1"/>
</dbReference>
<sequence length="283" mass="30767">MTLSKTLQAWLVVEDPQTAQEAWDLLVEIFSDNKRSRSIALKAELRSIKLRDLCIDAYFQKIESIDIILTSFGSPISNDDVEPFSDLKTAHSMPTTEEMRLKSQAQDTFIEYTSSSPMVLLANSGTSARRPNVATDKYGHGNMGPNVTGGNLSSGNLVTSIHVAFHKSSSGSANTYASFNIPPSFPLPQQVLQPNIFGHSGHSGTPDLANGNWNIDTGVGSHLNESVSNLTDIFNSCIYSSVLVGNDYSMPVTNSSHSILPTPHRPLHINNALITPNIVKKLI</sequence>